<keyword evidence="2" id="KW-1185">Reference proteome</keyword>
<organism evidence="1 2">
    <name type="scientific">Geodia barretti</name>
    <name type="common">Barrett's horny sponge</name>
    <dbReference type="NCBI Taxonomy" id="519541"/>
    <lineage>
        <taxon>Eukaryota</taxon>
        <taxon>Metazoa</taxon>
        <taxon>Porifera</taxon>
        <taxon>Demospongiae</taxon>
        <taxon>Heteroscleromorpha</taxon>
        <taxon>Tetractinellida</taxon>
        <taxon>Astrophorina</taxon>
        <taxon>Geodiidae</taxon>
        <taxon>Geodia</taxon>
    </lineage>
</organism>
<accession>A0AA35XCK4</accession>
<name>A0AA35XCK4_GEOBA</name>
<protein>
    <submittedName>
        <fullName evidence="1">Uncharacterized protein</fullName>
    </submittedName>
</protein>
<dbReference type="AlphaFoldDB" id="A0AA35XCK4"/>
<feature type="non-terminal residue" evidence="1">
    <location>
        <position position="1"/>
    </location>
</feature>
<dbReference type="EMBL" id="CASHTH010003567">
    <property type="protein sequence ID" value="CAI8046495.1"/>
    <property type="molecule type" value="Genomic_DNA"/>
</dbReference>
<comment type="caution">
    <text evidence="1">The sequence shown here is derived from an EMBL/GenBank/DDBJ whole genome shotgun (WGS) entry which is preliminary data.</text>
</comment>
<sequence>MSQIRDSRSYSSEEEKRVAGLQYCLQTVPGVSWGRIAGVLGFLGEHTALETVRQLPHTHDIRSPHSLQLTSQSG</sequence>
<dbReference type="Proteomes" id="UP001174909">
    <property type="component" value="Unassembled WGS sequence"/>
</dbReference>
<evidence type="ECO:0000313" key="1">
    <source>
        <dbReference type="EMBL" id="CAI8046495.1"/>
    </source>
</evidence>
<proteinExistence type="predicted"/>
<gene>
    <name evidence="1" type="ORF">GBAR_LOCUS25729</name>
</gene>
<evidence type="ECO:0000313" key="2">
    <source>
        <dbReference type="Proteomes" id="UP001174909"/>
    </source>
</evidence>
<reference evidence="1" key="1">
    <citation type="submission" date="2023-03" db="EMBL/GenBank/DDBJ databases">
        <authorList>
            <person name="Steffen K."/>
            <person name="Cardenas P."/>
        </authorList>
    </citation>
    <scope>NUCLEOTIDE SEQUENCE</scope>
</reference>